<reference evidence="5" key="1">
    <citation type="submission" date="2022-08" db="EMBL/GenBank/DDBJ databases">
        <title>Genomic Encyclopedia of Type Strains, Phase V (KMG-V): Genome sequencing to study the core and pangenomes of soil and plant-associated prokaryotes.</title>
        <authorList>
            <person name="Whitman W."/>
        </authorList>
    </citation>
    <scope>NUCLEOTIDE SEQUENCE</scope>
    <source>
        <strain evidence="5">SP3049</strain>
    </source>
</reference>
<evidence type="ECO:0000256" key="2">
    <source>
        <dbReference type="PIRSR" id="PIRSR000915-1"/>
    </source>
</evidence>
<dbReference type="Pfam" id="PF13344">
    <property type="entry name" value="Hydrolase_6"/>
    <property type="match status" value="1"/>
</dbReference>
<keyword evidence="4" id="KW-0460">Magnesium</keyword>
<feature type="binding site" evidence="4">
    <location>
        <position position="206"/>
    </location>
    <ligand>
        <name>Mg(2+)</name>
        <dbReference type="ChEBI" id="CHEBI:18420"/>
    </ligand>
</feature>
<dbReference type="AlphaFoldDB" id="A0A9X2Q4H6"/>
<dbReference type="Proteomes" id="UP001155057">
    <property type="component" value="Unassembled WGS sequence"/>
</dbReference>
<keyword evidence="5" id="KW-0378">Hydrolase</keyword>
<feature type="binding site" evidence="3">
    <location>
        <position position="183"/>
    </location>
    <ligand>
        <name>substrate</name>
    </ligand>
</feature>
<keyword evidence="4" id="KW-0479">Metal-binding</keyword>
<dbReference type="GO" id="GO:0016791">
    <property type="term" value="F:phosphatase activity"/>
    <property type="evidence" value="ECO:0007669"/>
    <property type="project" value="TreeGrafter"/>
</dbReference>
<dbReference type="GO" id="GO:0046872">
    <property type="term" value="F:metal ion binding"/>
    <property type="evidence" value="ECO:0007669"/>
    <property type="project" value="UniProtKB-KW"/>
</dbReference>
<dbReference type="PANTHER" id="PTHR19288:SF46">
    <property type="entry name" value="HALOACID DEHALOGENASE-LIKE HYDROLASE DOMAIN-CONTAINING PROTEIN 2"/>
    <property type="match status" value="1"/>
</dbReference>
<evidence type="ECO:0000313" key="6">
    <source>
        <dbReference type="Proteomes" id="UP001155057"/>
    </source>
</evidence>
<comment type="similarity">
    <text evidence="1">Belongs to the HAD-like hydrolase superfamily.</text>
</comment>
<dbReference type="EMBL" id="JANUAE010000011">
    <property type="protein sequence ID" value="MCS3711106.1"/>
    <property type="molecule type" value="Genomic_DNA"/>
</dbReference>
<evidence type="ECO:0000256" key="1">
    <source>
        <dbReference type="PIRNR" id="PIRNR000915"/>
    </source>
</evidence>
<accession>A0A9X2Q4H6</accession>
<protein>
    <submittedName>
        <fullName evidence="5">HAD superfamily hydrolase (TIGR01450 family)</fullName>
    </submittedName>
</protein>
<dbReference type="InterPro" id="IPR006439">
    <property type="entry name" value="HAD-SF_hydro_IA"/>
</dbReference>
<evidence type="ECO:0000256" key="3">
    <source>
        <dbReference type="PIRSR" id="PIRSR000915-2"/>
    </source>
</evidence>
<evidence type="ECO:0000313" key="5">
    <source>
        <dbReference type="EMBL" id="MCS3711106.1"/>
    </source>
</evidence>
<dbReference type="SUPFAM" id="SSF56784">
    <property type="entry name" value="HAD-like"/>
    <property type="match status" value="1"/>
</dbReference>
<feature type="active site" description="Nucleophile" evidence="2">
    <location>
        <position position="12"/>
    </location>
</feature>
<proteinExistence type="inferred from homology"/>
<dbReference type="InterPro" id="IPR023214">
    <property type="entry name" value="HAD_sf"/>
</dbReference>
<dbReference type="InterPro" id="IPR006357">
    <property type="entry name" value="HAD-SF_hydro_IIA"/>
</dbReference>
<dbReference type="Gene3D" id="3.40.50.1000">
    <property type="entry name" value="HAD superfamily/HAD-like"/>
    <property type="match status" value="2"/>
</dbReference>
<dbReference type="PANTHER" id="PTHR19288">
    <property type="entry name" value="4-NITROPHENYLPHOSPHATASE-RELATED"/>
    <property type="match status" value="1"/>
</dbReference>
<name>A0A9X2Q4H6_9BACT</name>
<comment type="caution">
    <text evidence="5">The sequence shown here is derived from an EMBL/GenBank/DDBJ whole genome shotgun (WGS) entry which is preliminary data.</text>
</comment>
<gene>
    <name evidence="5" type="ORF">GGP61_002737</name>
</gene>
<dbReference type="RefSeq" id="WP_259060645.1">
    <property type="nucleotide sequence ID" value="NZ_JANTZG010000002.1"/>
</dbReference>
<feature type="active site" description="Proton donor" evidence="2">
    <location>
        <position position="14"/>
    </location>
</feature>
<dbReference type="GO" id="GO:0005737">
    <property type="term" value="C:cytoplasm"/>
    <property type="evidence" value="ECO:0007669"/>
    <property type="project" value="TreeGrafter"/>
</dbReference>
<dbReference type="PIRSF" id="PIRSF000915">
    <property type="entry name" value="PGP-type_phosphatase"/>
    <property type="match status" value="1"/>
</dbReference>
<feature type="binding site" evidence="4">
    <location>
        <position position="14"/>
    </location>
    <ligand>
        <name>Mg(2+)</name>
        <dbReference type="ChEBI" id="CHEBI:18420"/>
    </ligand>
</feature>
<organism evidence="5 6">
    <name type="scientific">Salinibacter ruber</name>
    <dbReference type="NCBI Taxonomy" id="146919"/>
    <lineage>
        <taxon>Bacteria</taxon>
        <taxon>Pseudomonadati</taxon>
        <taxon>Rhodothermota</taxon>
        <taxon>Rhodothermia</taxon>
        <taxon>Rhodothermales</taxon>
        <taxon>Salinibacteraceae</taxon>
        <taxon>Salinibacter</taxon>
    </lineage>
</organism>
<comment type="cofactor">
    <cofactor evidence="4">
        <name>Mg(2+)</name>
        <dbReference type="ChEBI" id="CHEBI:18420"/>
    </cofactor>
    <text evidence="4">Divalent metal ions. Mg(2+) is the most effective.</text>
</comment>
<dbReference type="InterPro" id="IPR036412">
    <property type="entry name" value="HAD-like_sf"/>
</dbReference>
<evidence type="ECO:0000256" key="4">
    <source>
        <dbReference type="PIRSR" id="PIRSR000915-3"/>
    </source>
</evidence>
<feature type="binding site" evidence="4">
    <location>
        <position position="12"/>
    </location>
    <ligand>
        <name>Mg(2+)</name>
        <dbReference type="ChEBI" id="CHEBI:18420"/>
    </ligand>
</feature>
<dbReference type="NCBIfam" id="TIGR01460">
    <property type="entry name" value="HAD-SF-IIA"/>
    <property type="match status" value="1"/>
</dbReference>
<dbReference type="Pfam" id="PF13242">
    <property type="entry name" value="Hydrolase_like"/>
    <property type="match status" value="1"/>
</dbReference>
<sequence>MIAEQFDILLLDLDGVVYVGDRLLPGARRALRRLRERGTTLRFLTNDPRPTRDEVVARLERLGVAASVQEVVTCGWSTAVCLREAGLAPAYVVGSDGLRRELDRAGVRGTDGNEAEAVVVGCDECVSYPHIKRAARLIRQGARFVATNDDPTFPTPEGPAPATGTIVAAVRAASGTAPHVVGKPHPAMFEAALGDRDPAAAVMVGDRLDTDIRGARRMGMSALLLRRGDERPQHHETEVTPDRVIASLSDLLNESACHDA</sequence>
<dbReference type="NCBIfam" id="TIGR01549">
    <property type="entry name" value="HAD-SF-IA-v1"/>
    <property type="match status" value="1"/>
</dbReference>